<reference evidence="1 2" key="1">
    <citation type="submission" date="2024-09" db="EMBL/GenBank/DDBJ databases">
        <title>Chromosome-scale assembly of Riccia sorocarpa.</title>
        <authorList>
            <person name="Paukszto L."/>
        </authorList>
    </citation>
    <scope>NUCLEOTIDE SEQUENCE [LARGE SCALE GENOMIC DNA]</scope>
    <source>
        <strain evidence="1">LP-2024</strain>
        <tissue evidence="1">Aerial parts of the thallus</tissue>
    </source>
</reference>
<comment type="caution">
    <text evidence="1">The sequence shown here is derived from an EMBL/GenBank/DDBJ whole genome shotgun (WGS) entry which is preliminary data.</text>
</comment>
<dbReference type="Proteomes" id="UP001633002">
    <property type="component" value="Unassembled WGS sequence"/>
</dbReference>
<evidence type="ECO:0000313" key="2">
    <source>
        <dbReference type="Proteomes" id="UP001633002"/>
    </source>
</evidence>
<accession>A0ABD3HEL9</accession>
<protein>
    <submittedName>
        <fullName evidence="1">Uncharacterized protein</fullName>
    </submittedName>
</protein>
<proteinExistence type="predicted"/>
<evidence type="ECO:0000313" key="1">
    <source>
        <dbReference type="EMBL" id="KAL3688810.1"/>
    </source>
</evidence>
<organism evidence="1 2">
    <name type="scientific">Riccia sorocarpa</name>
    <dbReference type="NCBI Taxonomy" id="122646"/>
    <lineage>
        <taxon>Eukaryota</taxon>
        <taxon>Viridiplantae</taxon>
        <taxon>Streptophyta</taxon>
        <taxon>Embryophyta</taxon>
        <taxon>Marchantiophyta</taxon>
        <taxon>Marchantiopsida</taxon>
        <taxon>Marchantiidae</taxon>
        <taxon>Marchantiales</taxon>
        <taxon>Ricciaceae</taxon>
        <taxon>Riccia</taxon>
    </lineage>
</organism>
<dbReference type="EMBL" id="JBJQOH010000004">
    <property type="protein sequence ID" value="KAL3688810.1"/>
    <property type="molecule type" value="Genomic_DNA"/>
</dbReference>
<sequence>MANACPYGIVCVYLRRGFPNVLLRDRNQRKTTTSSYLEYMKAQTRKYRAAKEARIKASEEMSSGQVKAQDPHQHSFLQKFNPLRIDDKRAEVFQGVVAQDFFFWLNL</sequence>
<name>A0ABD3HEL9_9MARC</name>
<dbReference type="AlphaFoldDB" id="A0ABD3HEL9"/>
<gene>
    <name evidence="1" type="ORF">R1sor_015119</name>
</gene>
<keyword evidence="2" id="KW-1185">Reference proteome</keyword>